<evidence type="ECO:0000256" key="1">
    <source>
        <dbReference type="ARBA" id="ARBA00022723"/>
    </source>
</evidence>
<dbReference type="InterPro" id="IPR006655">
    <property type="entry name" value="Mopterin_OxRdtase_prok_CS"/>
</dbReference>
<evidence type="ECO:0000256" key="3">
    <source>
        <dbReference type="ARBA" id="ARBA00023004"/>
    </source>
</evidence>
<dbReference type="AlphaFoldDB" id="A0A6H1P7J5"/>
<dbReference type="SUPFAM" id="SSF50692">
    <property type="entry name" value="ADC-like"/>
    <property type="match status" value="1"/>
</dbReference>
<evidence type="ECO:0000256" key="4">
    <source>
        <dbReference type="ARBA" id="ARBA00023014"/>
    </source>
</evidence>
<dbReference type="Proteomes" id="UP000501868">
    <property type="component" value="Chromosome"/>
</dbReference>
<dbReference type="InterPro" id="IPR050123">
    <property type="entry name" value="Prok_molybdopt-oxidoreductase"/>
</dbReference>
<dbReference type="Pfam" id="PF01568">
    <property type="entry name" value="Molydop_binding"/>
    <property type="match status" value="1"/>
</dbReference>
<feature type="domain" description="Molybdopterin oxidoreductase" evidence="5">
    <location>
        <begin position="1"/>
        <end position="314"/>
    </location>
</feature>
<evidence type="ECO:0000313" key="8">
    <source>
        <dbReference type="Proteomes" id="UP000501868"/>
    </source>
</evidence>
<dbReference type="GO" id="GO:0051536">
    <property type="term" value="F:iron-sulfur cluster binding"/>
    <property type="evidence" value="ECO:0007669"/>
    <property type="project" value="UniProtKB-KW"/>
</dbReference>
<keyword evidence="1" id="KW-0479">Metal-binding</keyword>
<dbReference type="EMBL" id="CP051128">
    <property type="protein sequence ID" value="QIZ09536.1"/>
    <property type="molecule type" value="Genomic_DNA"/>
</dbReference>
<evidence type="ECO:0000259" key="6">
    <source>
        <dbReference type="Pfam" id="PF01568"/>
    </source>
</evidence>
<gene>
    <name evidence="7" type="ORF">HFZ78_25010</name>
</gene>
<evidence type="ECO:0000256" key="2">
    <source>
        <dbReference type="ARBA" id="ARBA00023002"/>
    </source>
</evidence>
<name>A0A6H1P7J5_PRIMG</name>
<dbReference type="SUPFAM" id="SSF53706">
    <property type="entry name" value="Formate dehydrogenase/DMSO reductase, domains 1-3"/>
    <property type="match status" value="1"/>
</dbReference>
<dbReference type="GO" id="GO:0022904">
    <property type="term" value="P:respiratory electron transport chain"/>
    <property type="evidence" value="ECO:0007669"/>
    <property type="project" value="TreeGrafter"/>
</dbReference>
<evidence type="ECO:0000259" key="5">
    <source>
        <dbReference type="Pfam" id="PF00384"/>
    </source>
</evidence>
<dbReference type="PANTHER" id="PTHR43105:SF14">
    <property type="entry name" value="FORMATE DEHYDROGENASE H"/>
    <property type="match status" value="1"/>
</dbReference>
<protein>
    <submittedName>
        <fullName evidence="7">Molybdopterin-dependent oxidoreductase</fullName>
    </submittedName>
</protein>
<feature type="domain" description="Molybdopterin dinucleotide-binding" evidence="6">
    <location>
        <begin position="403"/>
        <end position="510"/>
    </location>
</feature>
<dbReference type="GO" id="GO:0046872">
    <property type="term" value="F:metal ion binding"/>
    <property type="evidence" value="ECO:0007669"/>
    <property type="project" value="UniProtKB-KW"/>
</dbReference>
<keyword evidence="3" id="KW-0408">Iron</keyword>
<dbReference type="PROSITE" id="PS00932">
    <property type="entry name" value="MOLYBDOPTERIN_PROK_3"/>
    <property type="match status" value="1"/>
</dbReference>
<proteinExistence type="predicted"/>
<keyword evidence="2" id="KW-0560">Oxidoreductase</keyword>
<evidence type="ECO:0000313" key="7">
    <source>
        <dbReference type="EMBL" id="QIZ09536.1"/>
    </source>
</evidence>
<dbReference type="Pfam" id="PF00384">
    <property type="entry name" value="Molybdopterin"/>
    <property type="match status" value="1"/>
</dbReference>
<dbReference type="GO" id="GO:0043546">
    <property type="term" value="F:molybdopterin cofactor binding"/>
    <property type="evidence" value="ECO:0007669"/>
    <property type="project" value="InterPro"/>
</dbReference>
<dbReference type="Gene3D" id="2.40.40.20">
    <property type="match status" value="1"/>
</dbReference>
<keyword evidence="4" id="KW-0411">Iron-sulfur</keyword>
<dbReference type="InterPro" id="IPR006657">
    <property type="entry name" value="MoPterin_dinucl-bd_dom"/>
</dbReference>
<dbReference type="PANTHER" id="PTHR43105">
    <property type="entry name" value="RESPIRATORY NITRATE REDUCTASE"/>
    <property type="match status" value="1"/>
</dbReference>
<dbReference type="Gene3D" id="3.40.50.740">
    <property type="match status" value="1"/>
</dbReference>
<dbReference type="GO" id="GO:0016020">
    <property type="term" value="C:membrane"/>
    <property type="evidence" value="ECO:0007669"/>
    <property type="project" value="TreeGrafter"/>
</dbReference>
<dbReference type="InterPro" id="IPR006656">
    <property type="entry name" value="Mopterin_OxRdtase"/>
</dbReference>
<dbReference type="InterPro" id="IPR009010">
    <property type="entry name" value="Asp_de-COase-like_dom_sf"/>
</dbReference>
<reference evidence="7 8" key="1">
    <citation type="submission" date="2020-04" db="EMBL/GenBank/DDBJ databases">
        <title>Genome-Wide Identification of 5-Methylcytosine Sites in Bacterial Genomes By High-Throughput Sequencing of MspJI Restriction Fragments.</title>
        <authorList>
            <person name="Wu V."/>
        </authorList>
    </citation>
    <scope>NUCLEOTIDE SEQUENCE [LARGE SCALE GENOMIC DNA]</scope>
    <source>
        <strain evidence="7 8">S2</strain>
    </source>
</reference>
<accession>A0A6H1P7J5</accession>
<reference evidence="7 8" key="2">
    <citation type="submission" date="2020-04" db="EMBL/GenBank/DDBJ databases">
        <authorList>
            <person name="Fomenkov A."/>
            <person name="Anton B.P."/>
            <person name="Roberts R.J."/>
        </authorList>
    </citation>
    <scope>NUCLEOTIDE SEQUENCE [LARGE SCALE GENOMIC DNA]</scope>
    <source>
        <strain evidence="7 8">S2</strain>
    </source>
</reference>
<dbReference type="GO" id="GO:0003954">
    <property type="term" value="F:NADH dehydrogenase activity"/>
    <property type="evidence" value="ECO:0007669"/>
    <property type="project" value="TreeGrafter"/>
</dbReference>
<dbReference type="Gene3D" id="3.40.228.10">
    <property type="entry name" value="Dimethylsulfoxide Reductase, domain 2"/>
    <property type="match status" value="1"/>
</dbReference>
<sequence>MGSNTTEAHPIIANRMKKAAKAGLKIIVIDPRKIDMVKSSHRHLQLNVGSDIALINAFIRVILKEGLYSPEFVQQVTLDFEKLEKQVEPFTLEYAASITGLNAEDIAATAREYATSNGSMIAYTLGITEHHCGVNNVFDIANLALLTGNIGKPGSGVMPLRGQNNVQGAGDMGCLPNQLTGGMSIANRDSRARFEKEWNVELNPRVGDTQTRTFDRIETGELKALYVIGENPLLADVHMNHTQTLFEKLDLLIVQDIFLTETAKMADVVLPARSWGEVDGTYTNTDRRVQRVRKAVEPHPNVKEDWEILCDLSKIMGYPIHYNNSEEIWDEVRKLAWEMYGGISYERLEKEYGIHYPCPDENHPGTLILHERFHQMESTSTKSAFVPVDYTAPLELPDAEYPFTLTTGRRYESYNTHSQTRHYAAGVKLKQTEETVDIHPNDAAALGITDGEVVQVRSRRGELQVKAKITEQVVPGLVFMSFHWSETPTNVLTLNEFDPISGTAEYKACAVAISRI</sequence>
<organism evidence="7 8">
    <name type="scientific">Priestia megaterium</name>
    <name type="common">Bacillus megaterium</name>
    <dbReference type="NCBI Taxonomy" id="1404"/>
    <lineage>
        <taxon>Bacteria</taxon>
        <taxon>Bacillati</taxon>
        <taxon>Bacillota</taxon>
        <taxon>Bacilli</taxon>
        <taxon>Bacillales</taxon>
        <taxon>Bacillaceae</taxon>
        <taxon>Priestia</taxon>
    </lineage>
</organism>